<reference evidence="8" key="2">
    <citation type="journal article" date="2017" name="Nat. Plants">
        <title>The Aegilops tauschii genome reveals multiple impacts of transposons.</title>
        <authorList>
            <person name="Zhao G."/>
            <person name="Zou C."/>
            <person name="Li K."/>
            <person name="Wang K."/>
            <person name="Li T."/>
            <person name="Gao L."/>
            <person name="Zhang X."/>
            <person name="Wang H."/>
            <person name="Yang Z."/>
            <person name="Liu X."/>
            <person name="Jiang W."/>
            <person name="Mao L."/>
            <person name="Kong X."/>
            <person name="Jiao Y."/>
            <person name="Jia J."/>
        </authorList>
    </citation>
    <scope>NUCLEOTIDE SEQUENCE [LARGE SCALE GENOMIC DNA]</scope>
    <source>
        <strain evidence="8">cv. AL8/78</strain>
    </source>
</reference>
<sequence length="91" mass="10344">MESAVASAFLKSVMGRLFQVLEKEYNKQKGLRQDTLSIQQDVRMIAAAMDDRLHALGRGERRTAVARLYSEEMLGLAHDAQDCIDRIVHRL</sequence>
<dbReference type="Proteomes" id="UP000015105">
    <property type="component" value="Chromosome 5D"/>
</dbReference>
<evidence type="ECO:0000313" key="7">
    <source>
        <dbReference type="EnsemblPlants" id="AET5Gv20792800.7"/>
    </source>
</evidence>
<evidence type="ECO:0000256" key="1">
    <source>
        <dbReference type="ARBA" id="ARBA00008894"/>
    </source>
</evidence>
<keyword evidence="8" id="KW-1185">Reference proteome</keyword>
<dbReference type="Pfam" id="PF18052">
    <property type="entry name" value="Rx_N"/>
    <property type="match status" value="1"/>
</dbReference>
<keyword evidence="3" id="KW-0677">Repeat</keyword>
<evidence type="ECO:0000256" key="5">
    <source>
        <dbReference type="ARBA" id="ARBA00022821"/>
    </source>
</evidence>
<reference evidence="8" key="1">
    <citation type="journal article" date="2014" name="Science">
        <title>Ancient hybridizations among the ancestral genomes of bread wheat.</title>
        <authorList>
            <consortium name="International Wheat Genome Sequencing Consortium,"/>
            <person name="Marcussen T."/>
            <person name="Sandve S.R."/>
            <person name="Heier L."/>
            <person name="Spannagl M."/>
            <person name="Pfeifer M."/>
            <person name="Jakobsen K.S."/>
            <person name="Wulff B.B."/>
            <person name="Steuernagel B."/>
            <person name="Mayer K.F."/>
            <person name="Olsen O.A."/>
        </authorList>
    </citation>
    <scope>NUCLEOTIDE SEQUENCE [LARGE SCALE GENOMIC DNA]</scope>
    <source>
        <strain evidence="8">cv. AL8/78</strain>
    </source>
</reference>
<reference evidence="7" key="3">
    <citation type="journal article" date="2017" name="Nature">
        <title>Genome sequence of the progenitor of the wheat D genome Aegilops tauschii.</title>
        <authorList>
            <person name="Luo M.C."/>
            <person name="Gu Y.Q."/>
            <person name="Puiu D."/>
            <person name="Wang H."/>
            <person name="Twardziok S.O."/>
            <person name="Deal K.R."/>
            <person name="Huo N."/>
            <person name="Zhu T."/>
            <person name="Wang L."/>
            <person name="Wang Y."/>
            <person name="McGuire P.E."/>
            <person name="Liu S."/>
            <person name="Long H."/>
            <person name="Ramasamy R.K."/>
            <person name="Rodriguez J.C."/>
            <person name="Van S.L."/>
            <person name="Yuan L."/>
            <person name="Wang Z."/>
            <person name="Xia Z."/>
            <person name="Xiao L."/>
            <person name="Anderson O.D."/>
            <person name="Ouyang S."/>
            <person name="Liang Y."/>
            <person name="Zimin A.V."/>
            <person name="Pertea G."/>
            <person name="Qi P."/>
            <person name="Bennetzen J.L."/>
            <person name="Dai X."/>
            <person name="Dawson M.W."/>
            <person name="Muller H.G."/>
            <person name="Kugler K."/>
            <person name="Rivarola-Duarte L."/>
            <person name="Spannagl M."/>
            <person name="Mayer K.F.X."/>
            <person name="Lu F.H."/>
            <person name="Bevan M.W."/>
            <person name="Leroy P."/>
            <person name="Li P."/>
            <person name="You F.M."/>
            <person name="Sun Q."/>
            <person name="Liu Z."/>
            <person name="Lyons E."/>
            <person name="Wicker T."/>
            <person name="Salzberg S.L."/>
            <person name="Devos K.M."/>
            <person name="Dvorak J."/>
        </authorList>
    </citation>
    <scope>NUCLEOTIDE SEQUENCE [LARGE SCALE GENOMIC DNA]</scope>
    <source>
        <strain evidence="7">cv. AL8/78</strain>
    </source>
</reference>
<dbReference type="Gramene" id="AET5Gv20792800.7">
    <property type="protein sequence ID" value="AET5Gv20792800.7"/>
    <property type="gene ID" value="AET5Gv20792800"/>
</dbReference>
<reference evidence="7" key="4">
    <citation type="submission" date="2019-03" db="UniProtKB">
        <authorList>
            <consortium name="EnsemblPlants"/>
        </authorList>
    </citation>
    <scope>IDENTIFICATION</scope>
</reference>
<proteinExistence type="inferred from homology"/>
<evidence type="ECO:0000256" key="2">
    <source>
        <dbReference type="ARBA" id="ARBA00022614"/>
    </source>
</evidence>
<organism evidence="7 8">
    <name type="scientific">Aegilops tauschii subsp. strangulata</name>
    <name type="common">Goatgrass</name>
    <dbReference type="NCBI Taxonomy" id="200361"/>
    <lineage>
        <taxon>Eukaryota</taxon>
        <taxon>Viridiplantae</taxon>
        <taxon>Streptophyta</taxon>
        <taxon>Embryophyta</taxon>
        <taxon>Tracheophyta</taxon>
        <taxon>Spermatophyta</taxon>
        <taxon>Magnoliopsida</taxon>
        <taxon>Liliopsida</taxon>
        <taxon>Poales</taxon>
        <taxon>Poaceae</taxon>
        <taxon>BOP clade</taxon>
        <taxon>Pooideae</taxon>
        <taxon>Triticodae</taxon>
        <taxon>Triticeae</taxon>
        <taxon>Triticinae</taxon>
        <taxon>Aegilops</taxon>
    </lineage>
</organism>
<evidence type="ECO:0000259" key="6">
    <source>
        <dbReference type="Pfam" id="PF18052"/>
    </source>
</evidence>
<dbReference type="InterPro" id="IPR041118">
    <property type="entry name" value="Rx_N"/>
</dbReference>
<dbReference type="EnsemblPlants" id="AET5Gv20792800.7">
    <property type="protein sequence ID" value="AET5Gv20792800.7"/>
    <property type="gene ID" value="AET5Gv20792800"/>
</dbReference>
<dbReference type="Gene3D" id="1.20.5.4130">
    <property type="match status" value="1"/>
</dbReference>
<name>A0A453LIH4_AEGTS</name>
<keyword evidence="2" id="KW-0433">Leucine-rich repeat</keyword>
<dbReference type="GO" id="GO:0006952">
    <property type="term" value="P:defense response"/>
    <property type="evidence" value="ECO:0007669"/>
    <property type="project" value="UniProtKB-KW"/>
</dbReference>
<feature type="domain" description="Disease resistance N-terminal" evidence="6">
    <location>
        <begin position="9"/>
        <end position="90"/>
    </location>
</feature>
<reference evidence="7" key="5">
    <citation type="journal article" date="2021" name="G3 (Bethesda)">
        <title>Aegilops tauschii genome assembly Aet v5.0 features greater sequence contiguity and improved annotation.</title>
        <authorList>
            <person name="Wang L."/>
            <person name="Zhu T."/>
            <person name="Rodriguez J.C."/>
            <person name="Deal K.R."/>
            <person name="Dubcovsky J."/>
            <person name="McGuire P.E."/>
            <person name="Lux T."/>
            <person name="Spannagl M."/>
            <person name="Mayer K.F.X."/>
            <person name="Baldrich P."/>
            <person name="Meyers B.C."/>
            <person name="Huo N."/>
            <person name="Gu Y.Q."/>
            <person name="Zhou H."/>
            <person name="Devos K.M."/>
            <person name="Bennetzen J.L."/>
            <person name="Unver T."/>
            <person name="Budak H."/>
            <person name="Gulick P.J."/>
            <person name="Galiba G."/>
            <person name="Kalapos B."/>
            <person name="Nelson D.R."/>
            <person name="Li P."/>
            <person name="You F.M."/>
            <person name="Luo M.C."/>
            <person name="Dvorak J."/>
        </authorList>
    </citation>
    <scope>NUCLEOTIDE SEQUENCE [LARGE SCALE GENOMIC DNA]</scope>
    <source>
        <strain evidence="7">cv. AL8/78</strain>
    </source>
</reference>
<accession>A0A453LIH4</accession>
<keyword evidence="5" id="KW-0611">Plant defense</keyword>
<evidence type="ECO:0000256" key="4">
    <source>
        <dbReference type="ARBA" id="ARBA00022741"/>
    </source>
</evidence>
<comment type="similarity">
    <text evidence="1">Belongs to the disease resistance NB-LRR family.</text>
</comment>
<evidence type="ECO:0000256" key="3">
    <source>
        <dbReference type="ARBA" id="ARBA00022737"/>
    </source>
</evidence>
<dbReference type="AlphaFoldDB" id="A0A453LIH4"/>
<dbReference type="GO" id="GO:0000166">
    <property type="term" value="F:nucleotide binding"/>
    <property type="evidence" value="ECO:0007669"/>
    <property type="project" value="UniProtKB-KW"/>
</dbReference>
<evidence type="ECO:0000313" key="8">
    <source>
        <dbReference type="Proteomes" id="UP000015105"/>
    </source>
</evidence>
<keyword evidence="4" id="KW-0547">Nucleotide-binding</keyword>
<protein>
    <recommendedName>
        <fullName evidence="6">Disease resistance N-terminal domain-containing protein</fullName>
    </recommendedName>
</protein>